<dbReference type="InterPro" id="IPR036767">
    <property type="entry name" value="ApaG_sf"/>
</dbReference>
<accession>V4RJU8</accession>
<evidence type="ECO:0000259" key="3">
    <source>
        <dbReference type="PROSITE" id="PS51087"/>
    </source>
</evidence>
<reference evidence="4 5" key="1">
    <citation type="journal article" date="2014" name="Genome Announc.">
        <title>Draft Genome Sequence of Lutibaculum baratangense Strain AMV1T, Isolated from a Mud Volcano in Andamans, India.</title>
        <authorList>
            <person name="Singh A."/>
            <person name="Sreenivas A."/>
            <person name="Sathyanarayana Reddy G."/>
            <person name="Pinnaka A.K."/>
            <person name="Shivaji S."/>
        </authorList>
    </citation>
    <scope>NUCLEOTIDE SEQUENCE [LARGE SCALE GENOMIC DNA]</scope>
    <source>
        <strain evidence="4 5">AMV1</strain>
    </source>
</reference>
<dbReference type="InterPro" id="IPR023065">
    <property type="entry name" value="Uncharacterised_ApaG"/>
</dbReference>
<dbReference type="PROSITE" id="PS51087">
    <property type="entry name" value="APAG"/>
    <property type="match status" value="1"/>
</dbReference>
<sequence>MYRAVTRDIEVTVEPTYCPDRSSPDQSAYFWTYTIEITNLGAETVQLLSRRWMIIDALGKRMEVAGPGVVGEQPTLGPSDSFRYTSGVPLATASGMMSGAYEMITEDGERFEIDVPTFSLDTPEASRTLN</sequence>
<dbReference type="eggNOG" id="COG2967">
    <property type="taxonomic scope" value="Bacteria"/>
</dbReference>
<dbReference type="RefSeq" id="WP_023431858.1">
    <property type="nucleotide sequence ID" value="NZ_AWXZ01000019.1"/>
</dbReference>
<dbReference type="Pfam" id="PF04379">
    <property type="entry name" value="DUF525"/>
    <property type="match status" value="1"/>
</dbReference>
<evidence type="ECO:0000313" key="5">
    <source>
        <dbReference type="Proteomes" id="UP000017819"/>
    </source>
</evidence>
<organism evidence="4 5">
    <name type="scientific">Lutibaculum baratangense AMV1</name>
    <dbReference type="NCBI Taxonomy" id="631454"/>
    <lineage>
        <taxon>Bacteria</taxon>
        <taxon>Pseudomonadati</taxon>
        <taxon>Pseudomonadota</taxon>
        <taxon>Alphaproteobacteria</taxon>
        <taxon>Hyphomicrobiales</taxon>
        <taxon>Tepidamorphaceae</taxon>
        <taxon>Lutibaculum</taxon>
    </lineage>
</organism>
<evidence type="ECO:0000256" key="1">
    <source>
        <dbReference type="ARBA" id="ARBA00017693"/>
    </source>
</evidence>
<dbReference type="EMBL" id="AWXZ01000019">
    <property type="protein sequence ID" value="ESR25604.1"/>
    <property type="molecule type" value="Genomic_DNA"/>
</dbReference>
<feature type="domain" description="ApaG" evidence="3">
    <location>
        <begin position="3"/>
        <end position="127"/>
    </location>
</feature>
<dbReference type="AlphaFoldDB" id="V4RJU8"/>
<protein>
    <recommendedName>
        <fullName evidence="1 2">Protein ApaG</fullName>
    </recommendedName>
</protein>
<proteinExistence type="inferred from homology"/>
<comment type="caution">
    <text evidence="4">The sequence shown here is derived from an EMBL/GenBank/DDBJ whole genome shotgun (WGS) entry which is preliminary data.</text>
</comment>
<dbReference type="InterPro" id="IPR007474">
    <property type="entry name" value="ApaG_domain"/>
</dbReference>
<keyword evidence="5" id="KW-1185">Reference proteome</keyword>
<dbReference type="PANTHER" id="PTHR14289">
    <property type="entry name" value="F-BOX ONLY PROTEIN 3"/>
    <property type="match status" value="1"/>
</dbReference>
<dbReference type="NCBIfam" id="NF003967">
    <property type="entry name" value="PRK05461.1"/>
    <property type="match status" value="1"/>
</dbReference>
<gene>
    <name evidence="2" type="primary">apaG</name>
    <name evidence="4" type="ORF">N177_1716</name>
</gene>
<name>V4RJU8_9HYPH</name>
<dbReference type="Proteomes" id="UP000017819">
    <property type="component" value="Unassembled WGS sequence"/>
</dbReference>
<evidence type="ECO:0000256" key="2">
    <source>
        <dbReference type="HAMAP-Rule" id="MF_00791"/>
    </source>
</evidence>
<dbReference type="STRING" id="631454.N177_1716"/>
<dbReference type="PATRIC" id="fig|631454.5.peg.1696"/>
<dbReference type="HAMAP" id="MF_00791">
    <property type="entry name" value="ApaG"/>
    <property type="match status" value="1"/>
</dbReference>
<dbReference type="SUPFAM" id="SSF110069">
    <property type="entry name" value="ApaG-like"/>
    <property type="match status" value="1"/>
</dbReference>
<dbReference type="OrthoDB" id="9795226at2"/>
<evidence type="ECO:0000313" key="4">
    <source>
        <dbReference type="EMBL" id="ESR25604.1"/>
    </source>
</evidence>
<dbReference type="GO" id="GO:0070987">
    <property type="term" value="P:error-free translesion synthesis"/>
    <property type="evidence" value="ECO:0007669"/>
    <property type="project" value="TreeGrafter"/>
</dbReference>
<dbReference type="Gene3D" id="2.60.40.1470">
    <property type="entry name" value="ApaG domain"/>
    <property type="match status" value="1"/>
</dbReference>
<dbReference type="PANTHER" id="PTHR14289:SF16">
    <property type="entry name" value="POLYMERASE DELTA-INTERACTING PROTEIN 2"/>
    <property type="match status" value="1"/>
</dbReference>